<dbReference type="InterPro" id="IPR001509">
    <property type="entry name" value="Epimerase_deHydtase"/>
</dbReference>
<proteinExistence type="predicted"/>
<sequence>MKVLFIGGTGKISTACSRLALERAVDLTLLNRGRRHCIEGAREITVDIDDTAAVSAALGDESWDVVVDFISFSPDDLRRRVEWFRGRVGQFHFISSASCYQKPVTHYPVTESTPLDNPFWAYSRDKIACEEYLLSALREEAFPAVIIRPSFTYDHTMVPLSLNSWHAPYTLIDRMRRGAPIVVPGDGTSLWQLTHNSDFARGLLGLFGHPGVVGHALHITTDELVTWNMAYRALADAAGVAEPDLVHIASDFIVDCLPEHEGGLHGDKTESVILDNTKIKQFVPDYVATTRFIDGIRHSVEWYDADPARRVIDETFNDECDRLVAAYREGLASAKAVFGR</sequence>
<accession>A0A5N0TH85</accession>
<comment type="caution">
    <text evidence="2">The sequence shown here is derived from an EMBL/GenBank/DDBJ whole genome shotgun (WGS) entry which is preliminary data.</text>
</comment>
<dbReference type="InterPro" id="IPR050177">
    <property type="entry name" value="Lipid_A_modif_metabolic_enz"/>
</dbReference>
<dbReference type="EMBL" id="VYXP01000003">
    <property type="protein sequence ID" value="KAA9132659.1"/>
    <property type="molecule type" value="Genomic_DNA"/>
</dbReference>
<evidence type="ECO:0000313" key="2">
    <source>
        <dbReference type="EMBL" id="KAA9132659.1"/>
    </source>
</evidence>
<dbReference type="InterPro" id="IPR036291">
    <property type="entry name" value="NAD(P)-bd_dom_sf"/>
</dbReference>
<evidence type="ECO:0000313" key="3">
    <source>
        <dbReference type="Proteomes" id="UP000325372"/>
    </source>
</evidence>
<keyword evidence="3" id="KW-1185">Reference proteome</keyword>
<feature type="domain" description="NAD-dependent epimerase/dehydratase" evidence="1">
    <location>
        <begin position="4"/>
        <end position="209"/>
    </location>
</feature>
<reference evidence="2 3" key="1">
    <citation type="submission" date="2019-09" db="EMBL/GenBank/DDBJ databases">
        <title>Wenzhouxiangella sp. Genome sequencing and assembly.</title>
        <authorList>
            <person name="Zhang R."/>
        </authorList>
    </citation>
    <scope>NUCLEOTIDE SEQUENCE [LARGE SCALE GENOMIC DNA]</scope>
    <source>
        <strain evidence="2 3">W260</strain>
    </source>
</reference>
<dbReference type="RefSeq" id="WP_150863368.1">
    <property type="nucleotide sequence ID" value="NZ_VYXP01000003.1"/>
</dbReference>
<dbReference type="Pfam" id="PF01370">
    <property type="entry name" value="Epimerase"/>
    <property type="match status" value="1"/>
</dbReference>
<protein>
    <submittedName>
        <fullName evidence="2">NAD-dependent epimerase/dehydratase family protein</fullName>
    </submittedName>
</protein>
<dbReference type="Proteomes" id="UP000325372">
    <property type="component" value="Unassembled WGS sequence"/>
</dbReference>
<dbReference type="SUPFAM" id="SSF51735">
    <property type="entry name" value="NAD(P)-binding Rossmann-fold domains"/>
    <property type="match status" value="1"/>
</dbReference>
<dbReference type="Gene3D" id="3.40.50.720">
    <property type="entry name" value="NAD(P)-binding Rossmann-like Domain"/>
    <property type="match status" value="1"/>
</dbReference>
<name>A0A5N0TH85_9GAMM</name>
<dbReference type="AlphaFoldDB" id="A0A5N0TH85"/>
<evidence type="ECO:0000259" key="1">
    <source>
        <dbReference type="Pfam" id="PF01370"/>
    </source>
</evidence>
<organism evidence="2 3">
    <name type="scientific">Marinihelvus fidelis</name>
    <dbReference type="NCBI Taxonomy" id="2613842"/>
    <lineage>
        <taxon>Bacteria</taxon>
        <taxon>Pseudomonadati</taxon>
        <taxon>Pseudomonadota</taxon>
        <taxon>Gammaproteobacteria</taxon>
        <taxon>Chromatiales</taxon>
        <taxon>Wenzhouxiangellaceae</taxon>
        <taxon>Marinihelvus</taxon>
    </lineage>
</organism>
<gene>
    <name evidence="2" type="ORF">F3N42_05420</name>
</gene>
<dbReference type="PANTHER" id="PTHR43245">
    <property type="entry name" value="BIFUNCTIONAL POLYMYXIN RESISTANCE PROTEIN ARNA"/>
    <property type="match status" value="1"/>
</dbReference>